<name>A0A5C3N3G1_9AGAM</name>
<reference evidence="1 2" key="1">
    <citation type="journal article" date="2019" name="Nat. Ecol. Evol.">
        <title>Megaphylogeny resolves global patterns of mushroom evolution.</title>
        <authorList>
            <person name="Varga T."/>
            <person name="Krizsan K."/>
            <person name="Foldi C."/>
            <person name="Dima B."/>
            <person name="Sanchez-Garcia M."/>
            <person name="Sanchez-Ramirez S."/>
            <person name="Szollosi G.J."/>
            <person name="Szarkandi J.G."/>
            <person name="Papp V."/>
            <person name="Albert L."/>
            <person name="Andreopoulos W."/>
            <person name="Angelini C."/>
            <person name="Antonin V."/>
            <person name="Barry K.W."/>
            <person name="Bougher N.L."/>
            <person name="Buchanan P."/>
            <person name="Buyck B."/>
            <person name="Bense V."/>
            <person name="Catcheside P."/>
            <person name="Chovatia M."/>
            <person name="Cooper J."/>
            <person name="Damon W."/>
            <person name="Desjardin D."/>
            <person name="Finy P."/>
            <person name="Geml J."/>
            <person name="Haridas S."/>
            <person name="Hughes K."/>
            <person name="Justo A."/>
            <person name="Karasinski D."/>
            <person name="Kautmanova I."/>
            <person name="Kiss B."/>
            <person name="Kocsube S."/>
            <person name="Kotiranta H."/>
            <person name="LaButti K.M."/>
            <person name="Lechner B.E."/>
            <person name="Liimatainen K."/>
            <person name="Lipzen A."/>
            <person name="Lukacs Z."/>
            <person name="Mihaltcheva S."/>
            <person name="Morgado L.N."/>
            <person name="Niskanen T."/>
            <person name="Noordeloos M.E."/>
            <person name="Ohm R.A."/>
            <person name="Ortiz-Santana B."/>
            <person name="Ovrebo C."/>
            <person name="Racz N."/>
            <person name="Riley R."/>
            <person name="Savchenko A."/>
            <person name="Shiryaev A."/>
            <person name="Soop K."/>
            <person name="Spirin V."/>
            <person name="Szebenyi C."/>
            <person name="Tomsovsky M."/>
            <person name="Tulloss R.E."/>
            <person name="Uehling J."/>
            <person name="Grigoriev I.V."/>
            <person name="Vagvolgyi C."/>
            <person name="Papp T."/>
            <person name="Martin F.M."/>
            <person name="Miettinen O."/>
            <person name="Hibbett D.S."/>
            <person name="Nagy L.G."/>
        </authorList>
    </citation>
    <scope>NUCLEOTIDE SEQUENCE [LARGE SCALE GENOMIC DNA]</scope>
    <source>
        <strain evidence="1 2">OMC1185</strain>
    </source>
</reference>
<proteinExistence type="predicted"/>
<dbReference type="AlphaFoldDB" id="A0A5C3N3G1"/>
<dbReference type="Proteomes" id="UP000305948">
    <property type="component" value="Unassembled WGS sequence"/>
</dbReference>
<organism evidence="1 2">
    <name type="scientific">Heliocybe sulcata</name>
    <dbReference type="NCBI Taxonomy" id="5364"/>
    <lineage>
        <taxon>Eukaryota</taxon>
        <taxon>Fungi</taxon>
        <taxon>Dikarya</taxon>
        <taxon>Basidiomycota</taxon>
        <taxon>Agaricomycotina</taxon>
        <taxon>Agaricomycetes</taxon>
        <taxon>Gloeophyllales</taxon>
        <taxon>Gloeophyllaceae</taxon>
        <taxon>Heliocybe</taxon>
    </lineage>
</organism>
<protein>
    <submittedName>
        <fullName evidence="1">Uncharacterized protein</fullName>
    </submittedName>
</protein>
<dbReference type="EMBL" id="ML213511">
    <property type="protein sequence ID" value="TFK51602.1"/>
    <property type="molecule type" value="Genomic_DNA"/>
</dbReference>
<keyword evidence="2" id="KW-1185">Reference proteome</keyword>
<evidence type="ECO:0000313" key="1">
    <source>
        <dbReference type="EMBL" id="TFK51602.1"/>
    </source>
</evidence>
<sequence length="173" mass="19095">MACFEIGRARSHMITRAISLPAALNFRASLRKHGDQDDDEQVTNDWKGGLGSERRSRCVITGRQKAPTPRLLLPRNPTTHLNRCRPSANIYMYPRPTRASQADVYSLLSSFSGVLVLFSGADYFTGKSRPSLRCLLLPLKLSARRVDSESSLSLFTGCSPSFGTGGESARMEK</sequence>
<accession>A0A5C3N3G1</accession>
<gene>
    <name evidence="1" type="ORF">OE88DRAFT_1567249</name>
</gene>
<evidence type="ECO:0000313" key="2">
    <source>
        <dbReference type="Proteomes" id="UP000305948"/>
    </source>
</evidence>